<dbReference type="AlphaFoldDB" id="A0A3M0L399"/>
<dbReference type="SMART" id="SM00353">
    <property type="entry name" value="HLH"/>
    <property type="match status" value="1"/>
</dbReference>
<dbReference type="Gene3D" id="4.10.280.10">
    <property type="entry name" value="Helix-loop-helix DNA-binding domain"/>
    <property type="match status" value="1"/>
</dbReference>
<comment type="caution">
    <text evidence="3">The sequence shown here is derived from an EMBL/GenBank/DDBJ whole genome shotgun (WGS) entry which is preliminary data.</text>
</comment>
<dbReference type="InterPro" id="IPR050283">
    <property type="entry name" value="E-box_TF_Regulators"/>
</dbReference>
<dbReference type="Proteomes" id="UP000269221">
    <property type="component" value="Unassembled WGS sequence"/>
</dbReference>
<dbReference type="Pfam" id="PF00010">
    <property type="entry name" value="HLH"/>
    <property type="match status" value="1"/>
</dbReference>
<evidence type="ECO:0000259" key="2">
    <source>
        <dbReference type="PROSITE" id="PS50888"/>
    </source>
</evidence>
<dbReference type="GO" id="GO:0032502">
    <property type="term" value="P:developmental process"/>
    <property type="evidence" value="ECO:0007669"/>
    <property type="project" value="TreeGrafter"/>
</dbReference>
<dbReference type="PANTHER" id="PTHR23349:SF97">
    <property type="entry name" value="BHLH DOMAIN-CONTAINING PROTEIN"/>
    <property type="match status" value="1"/>
</dbReference>
<gene>
    <name evidence="3" type="ORF">DUI87_04197</name>
</gene>
<sequence length="486" mass="54775">MAIKTQESSAVMLIPLPWYPAKDLFQGENLEEASKVITACRAPLYPSFRWSPDSDSCYMTSARLLNISRLGYNICTQPQDIQGILARHPKMGNISKDPISRGFRCKQGRTSLDPLSGQNNSLDPARSNIHILDTIGGKRSVQNLLKHQLLQRVSEAARRKYKDKSSEGSDLEVSELLIFSGPKSWELTGEHLRYLCTGVEKKGIEALTQEFLRLTNDGLKLPQLSPADMAKLHEAMDFRDTCACLSKVDNCLLQSTFQELFPSQVGIFKHLPHVPNEHHQVLSSTVTGELEKRLEENLDREYSLSLVHQGMEELCYNFEQGDPALEFLLWEPADPDTQLENFLLECLAKPSWPEPGGAEPDKCPAPPDPPGRPRQRRAANLRERRRMLSINSAFEALRGHVPTFPYEKRLSKIDTLRLAIAYIALLGDILLSGCDPKAYVEQCLRSGFQSPQRAAWDTSGQDLGIALEETETYQRVSWNIDIYSDH</sequence>
<feature type="domain" description="BHLH" evidence="2">
    <location>
        <begin position="374"/>
        <end position="426"/>
    </location>
</feature>
<proteinExistence type="predicted"/>
<feature type="region of interest" description="Disordered" evidence="1">
    <location>
        <begin position="354"/>
        <end position="377"/>
    </location>
</feature>
<keyword evidence="4" id="KW-1185">Reference proteome</keyword>
<dbReference type="InterPro" id="IPR011598">
    <property type="entry name" value="bHLH_dom"/>
</dbReference>
<organism evidence="3 4">
    <name type="scientific">Hirundo rustica rustica</name>
    <dbReference type="NCBI Taxonomy" id="333673"/>
    <lineage>
        <taxon>Eukaryota</taxon>
        <taxon>Metazoa</taxon>
        <taxon>Chordata</taxon>
        <taxon>Craniata</taxon>
        <taxon>Vertebrata</taxon>
        <taxon>Euteleostomi</taxon>
        <taxon>Archelosauria</taxon>
        <taxon>Archosauria</taxon>
        <taxon>Dinosauria</taxon>
        <taxon>Saurischia</taxon>
        <taxon>Theropoda</taxon>
        <taxon>Coelurosauria</taxon>
        <taxon>Aves</taxon>
        <taxon>Neognathae</taxon>
        <taxon>Neoaves</taxon>
        <taxon>Telluraves</taxon>
        <taxon>Australaves</taxon>
        <taxon>Passeriformes</taxon>
        <taxon>Sylvioidea</taxon>
        <taxon>Hirundinidae</taxon>
        <taxon>Hirundo</taxon>
    </lineage>
</organism>
<dbReference type="EMBL" id="QRBI01000096">
    <property type="protein sequence ID" value="RMC18314.1"/>
    <property type="molecule type" value="Genomic_DNA"/>
</dbReference>
<accession>A0A3M0L399</accession>
<evidence type="ECO:0000313" key="4">
    <source>
        <dbReference type="Proteomes" id="UP000269221"/>
    </source>
</evidence>
<feature type="compositionally biased region" description="Pro residues" evidence="1">
    <location>
        <begin position="363"/>
        <end position="372"/>
    </location>
</feature>
<dbReference type="PROSITE" id="PS50888">
    <property type="entry name" value="BHLH"/>
    <property type="match status" value="1"/>
</dbReference>
<dbReference type="OrthoDB" id="6125763at2759"/>
<reference evidence="3 4" key="1">
    <citation type="submission" date="2018-07" db="EMBL/GenBank/DDBJ databases">
        <title>A high quality draft genome assembly of the barn swallow (H. rustica rustica).</title>
        <authorList>
            <person name="Formenti G."/>
            <person name="Chiara M."/>
            <person name="Poveda L."/>
            <person name="Francoijs K.-J."/>
            <person name="Bonisoli-Alquati A."/>
            <person name="Canova L."/>
            <person name="Gianfranceschi L."/>
            <person name="Horner D.S."/>
            <person name="Saino N."/>
        </authorList>
    </citation>
    <scope>NUCLEOTIDE SEQUENCE [LARGE SCALE GENOMIC DNA]</scope>
    <source>
        <strain evidence="3">Chelidonia</strain>
        <tissue evidence="3">Blood</tissue>
    </source>
</reference>
<protein>
    <recommendedName>
        <fullName evidence="2">BHLH domain-containing protein</fullName>
    </recommendedName>
</protein>
<dbReference type="SUPFAM" id="SSF47459">
    <property type="entry name" value="HLH, helix-loop-helix DNA-binding domain"/>
    <property type="match status" value="1"/>
</dbReference>
<name>A0A3M0L399_HIRRU</name>
<evidence type="ECO:0000313" key="3">
    <source>
        <dbReference type="EMBL" id="RMC18314.1"/>
    </source>
</evidence>
<dbReference type="GO" id="GO:0046983">
    <property type="term" value="F:protein dimerization activity"/>
    <property type="evidence" value="ECO:0007669"/>
    <property type="project" value="InterPro"/>
</dbReference>
<dbReference type="STRING" id="333673.A0A3M0L399"/>
<dbReference type="GO" id="GO:0000977">
    <property type="term" value="F:RNA polymerase II transcription regulatory region sequence-specific DNA binding"/>
    <property type="evidence" value="ECO:0007669"/>
    <property type="project" value="TreeGrafter"/>
</dbReference>
<dbReference type="GO" id="GO:0000981">
    <property type="term" value="F:DNA-binding transcription factor activity, RNA polymerase II-specific"/>
    <property type="evidence" value="ECO:0007669"/>
    <property type="project" value="TreeGrafter"/>
</dbReference>
<dbReference type="PANTHER" id="PTHR23349">
    <property type="entry name" value="BASIC HELIX-LOOP-HELIX TRANSCRIPTION FACTOR, TWIST"/>
    <property type="match status" value="1"/>
</dbReference>
<dbReference type="InterPro" id="IPR036638">
    <property type="entry name" value="HLH_DNA-bd_sf"/>
</dbReference>
<evidence type="ECO:0000256" key="1">
    <source>
        <dbReference type="SAM" id="MobiDB-lite"/>
    </source>
</evidence>